<dbReference type="OrthoDB" id="7862001at2759"/>
<proteinExistence type="predicted"/>
<dbReference type="Bgee" id="FBgn0190282">
    <property type="expression patterns" value="Expressed in male reproductive system and 2 other cell types or tissues"/>
</dbReference>
<reference evidence="1 2" key="1">
    <citation type="journal article" date="2007" name="Nature">
        <title>Evolution of genes and genomes on the Drosophila phylogeny.</title>
        <authorList>
            <consortium name="Drosophila 12 Genomes Consortium"/>
            <person name="Clark A.G."/>
            <person name="Eisen M.B."/>
            <person name="Smith D.R."/>
            <person name="Bergman C.M."/>
            <person name="Oliver B."/>
            <person name="Markow T.A."/>
            <person name="Kaufman T.C."/>
            <person name="Kellis M."/>
            <person name="Gelbart W."/>
            <person name="Iyer V.N."/>
            <person name="Pollard D.A."/>
            <person name="Sackton T.B."/>
            <person name="Larracuente A.M."/>
            <person name="Singh N.D."/>
            <person name="Abad J.P."/>
            <person name="Abt D.N."/>
            <person name="Adryan B."/>
            <person name="Aguade M."/>
            <person name="Akashi H."/>
            <person name="Anderson W.W."/>
            <person name="Aquadro C.F."/>
            <person name="Ardell D.H."/>
            <person name="Arguello R."/>
            <person name="Artieri C.G."/>
            <person name="Barbash D.A."/>
            <person name="Barker D."/>
            <person name="Barsanti P."/>
            <person name="Batterham P."/>
            <person name="Batzoglou S."/>
            <person name="Begun D."/>
            <person name="Bhutkar A."/>
            <person name="Blanco E."/>
            <person name="Bosak S.A."/>
            <person name="Bradley R.K."/>
            <person name="Brand A.D."/>
            <person name="Brent M.R."/>
            <person name="Brooks A.N."/>
            <person name="Brown R.H."/>
            <person name="Butlin R.K."/>
            <person name="Caggese C."/>
            <person name="Calvi B.R."/>
            <person name="Bernardo de Carvalho A."/>
            <person name="Caspi A."/>
            <person name="Castrezana S."/>
            <person name="Celniker S.E."/>
            <person name="Chang J.L."/>
            <person name="Chapple C."/>
            <person name="Chatterji S."/>
            <person name="Chinwalla A."/>
            <person name="Civetta A."/>
            <person name="Clifton S.W."/>
            <person name="Comeron J.M."/>
            <person name="Costello J.C."/>
            <person name="Coyne J.A."/>
            <person name="Daub J."/>
            <person name="David R.G."/>
            <person name="Delcher A.L."/>
            <person name="Delehaunty K."/>
            <person name="Do C.B."/>
            <person name="Ebling H."/>
            <person name="Edwards K."/>
            <person name="Eickbush T."/>
            <person name="Evans J.D."/>
            <person name="Filipski A."/>
            <person name="Findeiss S."/>
            <person name="Freyhult E."/>
            <person name="Fulton L."/>
            <person name="Fulton R."/>
            <person name="Garcia A.C."/>
            <person name="Gardiner A."/>
            <person name="Garfield D.A."/>
            <person name="Garvin B.E."/>
            <person name="Gibson G."/>
            <person name="Gilbert D."/>
            <person name="Gnerre S."/>
            <person name="Godfrey J."/>
            <person name="Good R."/>
            <person name="Gotea V."/>
            <person name="Gravely B."/>
            <person name="Greenberg A.J."/>
            <person name="Griffiths-Jones S."/>
            <person name="Gross S."/>
            <person name="Guigo R."/>
            <person name="Gustafson E.A."/>
            <person name="Haerty W."/>
            <person name="Hahn M.W."/>
            <person name="Halligan D.L."/>
            <person name="Halpern A.L."/>
            <person name="Halter G.M."/>
            <person name="Han M.V."/>
            <person name="Heger A."/>
            <person name="Hillier L."/>
            <person name="Hinrichs A.S."/>
            <person name="Holmes I."/>
            <person name="Hoskins R.A."/>
            <person name="Hubisz M.J."/>
            <person name="Hultmark D."/>
            <person name="Huntley M.A."/>
            <person name="Jaffe D.B."/>
            <person name="Jagadeeshan S."/>
            <person name="Jeck W.R."/>
            <person name="Johnson J."/>
            <person name="Jones C.D."/>
            <person name="Jordan W.C."/>
            <person name="Karpen G.H."/>
            <person name="Kataoka E."/>
            <person name="Keightley P.D."/>
            <person name="Kheradpour P."/>
            <person name="Kirkness E.F."/>
            <person name="Koerich L.B."/>
            <person name="Kristiansen K."/>
            <person name="Kudrna D."/>
            <person name="Kulathinal R.J."/>
            <person name="Kumar S."/>
            <person name="Kwok R."/>
            <person name="Lander E."/>
            <person name="Langley C.H."/>
            <person name="Lapoint R."/>
            <person name="Lazzaro B.P."/>
            <person name="Lee S.J."/>
            <person name="Levesque L."/>
            <person name="Li R."/>
            <person name="Lin C.F."/>
            <person name="Lin M.F."/>
            <person name="Lindblad-Toh K."/>
            <person name="Llopart A."/>
            <person name="Long M."/>
            <person name="Low L."/>
            <person name="Lozovsky E."/>
            <person name="Lu J."/>
            <person name="Luo M."/>
            <person name="Machado C.A."/>
            <person name="Makalowski W."/>
            <person name="Marzo M."/>
            <person name="Matsuda M."/>
            <person name="Matzkin L."/>
            <person name="McAllister B."/>
            <person name="McBride C.S."/>
            <person name="McKernan B."/>
            <person name="McKernan K."/>
            <person name="Mendez-Lago M."/>
            <person name="Minx P."/>
            <person name="Mollenhauer M.U."/>
            <person name="Montooth K."/>
            <person name="Mount S.M."/>
            <person name="Mu X."/>
            <person name="Myers E."/>
            <person name="Negre B."/>
            <person name="Newfeld S."/>
            <person name="Nielsen R."/>
            <person name="Noor M.A."/>
            <person name="O'Grady P."/>
            <person name="Pachter L."/>
            <person name="Papaceit M."/>
            <person name="Parisi M.J."/>
            <person name="Parisi M."/>
            <person name="Parts L."/>
            <person name="Pedersen J.S."/>
            <person name="Pesole G."/>
            <person name="Phillippy A.M."/>
            <person name="Ponting C.P."/>
            <person name="Pop M."/>
            <person name="Porcelli D."/>
            <person name="Powell J.R."/>
            <person name="Prohaska S."/>
            <person name="Pruitt K."/>
            <person name="Puig M."/>
            <person name="Quesneville H."/>
            <person name="Ram K.R."/>
            <person name="Rand D."/>
            <person name="Rasmussen M.D."/>
            <person name="Reed L.K."/>
            <person name="Reenan R."/>
            <person name="Reily A."/>
            <person name="Remington K.A."/>
            <person name="Rieger T.T."/>
            <person name="Ritchie M.G."/>
            <person name="Robin C."/>
            <person name="Rogers Y.H."/>
            <person name="Rohde C."/>
            <person name="Rozas J."/>
            <person name="Rubenfield M.J."/>
            <person name="Ruiz A."/>
            <person name="Russo S."/>
            <person name="Salzberg S.L."/>
            <person name="Sanchez-Gracia A."/>
            <person name="Saranga D.J."/>
            <person name="Sato H."/>
            <person name="Schaeffer S.W."/>
            <person name="Schatz M.C."/>
            <person name="Schlenke T."/>
            <person name="Schwartz R."/>
            <person name="Segarra C."/>
            <person name="Singh R.S."/>
            <person name="Sirot L."/>
            <person name="Sirota M."/>
            <person name="Sisneros N.B."/>
            <person name="Smith C.D."/>
            <person name="Smith T.F."/>
            <person name="Spieth J."/>
            <person name="Stage D.E."/>
            <person name="Stark A."/>
            <person name="Stephan W."/>
            <person name="Strausberg R.L."/>
            <person name="Strempel S."/>
            <person name="Sturgill D."/>
            <person name="Sutton G."/>
            <person name="Sutton G.G."/>
            <person name="Tao W."/>
            <person name="Teichmann S."/>
            <person name="Tobari Y.N."/>
            <person name="Tomimura Y."/>
            <person name="Tsolas J.M."/>
            <person name="Valente V.L."/>
            <person name="Venter E."/>
            <person name="Venter J.C."/>
            <person name="Vicario S."/>
            <person name="Vieira F.G."/>
            <person name="Vilella A.J."/>
            <person name="Villasante A."/>
            <person name="Walenz B."/>
            <person name="Wang J."/>
            <person name="Wasserman M."/>
            <person name="Watts T."/>
            <person name="Wilson D."/>
            <person name="Wilson R.K."/>
            <person name="Wing R.A."/>
            <person name="Wolfner M.F."/>
            <person name="Wong A."/>
            <person name="Wong G.K."/>
            <person name="Wu C.I."/>
            <person name="Wu G."/>
            <person name="Yamamoto D."/>
            <person name="Yang H.P."/>
            <person name="Yang S.P."/>
            <person name="Yorke J.A."/>
            <person name="Yoshida K."/>
            <person name="Zdobnov E."/>
            <person name="Zhang P."/>
            <person name="Zhang Y."/>
            <person name="Zimin A.V."/>
            <person name="Baldwin J."/>
            <person name="Abdouelleil A."/>
            <person name="Abdulkadir J."/>
            <person name="Abebe A."/>
            <person name="Abera B."/>
            <person name="Abreu J."/>
            <person name="Acer S.C."/>
            <person name="Aftuck L."/>
            <person name="Alexander A."/>
            <person name="An P."/>
            <person name="Anderson E."/>
            <person name="Anderson S."/>
            <person name="Arachi H."/>
            <person name="Azer M."/>
            <person name="Bachantsang P."/>
            <person name="Barry A."/>
            <person name="Bayul T."/>
            <person name="Berlin A."/>
            <person name="Bessette D."/>
            <person name="Bloom T."/>
            <person name="Blye J."/>
            <person name="Boguslavskiy L."/>
            <person name="Bonnet C."/>
            <person name="Boukhgalter B."/>
            <person name="Bourzgui I."/>
            <person name="Brown A."/>
            <person name="Cahill P."/>
            <person name="Channer S."/>
            <person name="Cheshatsang Y."/>
            <person name="Chuda L."/>
            <person name="Citroen M."/>
            <person name="Collymore A."/>
            <person name="Cooke P."/>
            <person name="Costello M."/>
            <person name="D'Aco K."/>
            <person name="Daza R."/>
            <person name="De Haan G."/>
            <person name="DeGray S."/>
            <person name="DeMaso C."/>
            <person name="Dhargay N."/>
            <person name="Dooley K."/>
            <person name="Dooley E."/>
            <person name="Doricent M."/>
            <person name="Dorje P."/>
            <person name="Dorjee K."/>
            <person name="Dupes A."/>
            <person name="Elong R."/>
            <person name="Falk J."/>
            <person name="Farina A."/>
            <person name="Faro S."/>
            <person name="Ferguson D."/>
            <person name="Fisher S."/>
            <person name="Foley C.D."/>
            <person name="Franke A."/>
            <person name="Friedrich D."/>
            <person name="Gadbois L."/>
            <person name="Gearin G."/>
            <person name="Gearin C.R."/>
            <person name="Giannoukos G."/>
            <person name="Goode T."/>
            <person name="Graham J."/>
            <person name="Grandbois E."/>
            <person name="Grewal S."/>
            <person name="Gyaltsen K."/>
            <person name="Hafez N."/>
            <person name="Hagos B."/>
            <person name="Hall J."/>
            <person name="Henson C."/>
            <person name="Hollinger A."/>
            <person name="Honan T."/>
            <person name="Huard M.D."/>
            <person name="Hughes L."/>
            <person name="Hurhula B."/>
            <person name="Husby M.E."/>
            <person name="Kamat A."/>
            <person name="Kanga B."/>
            <person name="Kashin S."/>
            <person name="Khazanovich D."/>
            <person name="Kisner P."/>
            <person name="Lance K."/>
            <person name="Lara M."/>
            <person name="Lee W."/>
            <person name="Lennon N."/>
            <person name="Letendre F."/>
            <person name="LeVine R."/>
            <person name="Lipovsky A."/>
            <person name="Liu X."/>
            <person name="Liu J."/>
            <person name="Liu S."/>
            <person name="Lokyitsang T."/>
            <person name="Lokyitsang Y."/>
            <person name="Lubonja R."/>
            <person name="Lui A."/>
            <person name="MacDonald P."/>
            <person name="Magnisalis V."/>
            <person name="Maru K."/>
            <person name="Matthews C."/>
            <person name="McCusker W."/>
            <person name="McDonough S."/>
            <person name="Mehta T."/>
            <person name="Meldrim J."/>
            <person name="Meneus L."/>
            <person name="Mihai O."/>
            <person name="Mihalev A."/>
            <person name="Mihova T."/>
            <person name="Mittelman R."/>
            <person name="Mlenga V."/>
            <person name="Montmayeur A."/>
            <person name="Mulrain L."/>
            <person name="Navidi A."/>
            <person name="Naylor J."/>
            <person name="Negash T."/>
            <person name="Nguyen T."/>
            <person name="Nguyen N."/>
            <person name="Nicol R."/>
            <person name="Norbu C."/>
            <person name="Norbu N."/>
            <person name="Novod N."/>
            <person name="O'Neill B."/>
            <person name="Osman S."/>
            <person name="Markiewicz E."/>
            <person name="Oyono O.L."/>
            <person name="Patti C."/>
            <person name="Phunkhang P."/>
            <person name="Pierre F."/>
            <person name="Priest M."/>
            <person name="Raghuraman S."/>
            <person name="Rege F."/>
            <person name="Reyes R."/>
            <person name="Rise C."/>
            <person name="Rogov P."/>
            <person name="Ross K."/>
            <person name="Ryan E."/>
            <person name="Settipalli S."/>
            <person name="Shea T."/>
            <person name="Sherpa N."/>
            <person name="Shi L."/>
            <person name="Shih D."/>
            <person name="Sparrow T."/>
            <person name="Spaulding J."/>
            <person name="Stalker J."/>
            <person name="Stange-Thomann N."/>
            <person name="Stavropoulos S."/>
            <person name="Stone C."/>
            <person name="Strader C."/>
            <person name="Tesfaye S."/>
            <person name="Thomson T."/>
            <person name="Thoulutsang Y."/>
            <person name="Thoulutsang D."/>
            <person name="Topham K."/>
            <person name="Topping I."/>
            <person name="Tsamla T."/>
            <person name="Vassiliev H."/>
            <person name="Vo A."/>
            <person name="Wangchuk T."/>
            <person name="Wangdi T."/>
            <person name="Weiand M."/>
            <person name="Wilkinson J."/>
            <person name="Wilson A."/>
            <person name="Yadav S."/>
            <person name="Young G."/>
            <person name="Yu Q."/>
            <person name="Zembek L."/>
            <person name="Zhong D."/>
            <person name="Zimmer A."/>
            <person name="Zwirko Z."/>
            <person name="Jaffe D.B."/>
            <person name="Alvarez P."/>
            <person name="Brockman W."/>
            <person name="Butler J."/>
            <person name="Chin C."/>
            <person name="Gnerre S."/>
            <person name="Grabherr M."/>
            <person name="Kleber M."/>
            <person name="Mauceli E."/>
            <person name="MacCallum I."/>
        </authorList>
    </citation>
    <scope>NUCLEOTIDE SEQUENCE [LARGE SCALE GENOMIC DNA]</scope>
    <source>
        <strain evidence="2">white501</strain>
    </source>
</reference>
<dbReference type="OMA" id="KFAGICK"/>
<name>B4QU28_DROSI</name>
<gene>
    <name evidence="1" type="primary">Dsim\GD18762</name>
    <name evidence="1" type="ORF">Dsim_GD18762</name>
</gene>
<dbReference type="Proteomes" id="UP000000304">
    <property type="component" value="Chromosome 3R"/>
</dbReference>
<accession>B4QU28</accession>
<dbReference type="EMBL" id="CM000364">
    <property type="protein sequence ID" value="EDX13359.1"/>
    <property type="molecule type" value="Genomic_DNA"/>
</dbReference>
<evidence type="ECO:0000313" key="2">
    <source>
        <dbReference type="Proteomes" id="UP000000304"/>
    </source>
</evidence>
<dbReference type="PhylomeDB" id="B4QU28"/>
<protein>
    <submittedName>
        <fullName evidence="1">GD18762</fullName>
    </submittedName>
</protein>
<dbReference type="AlphaFoldDB" id="B4QU28"/>
<sequence>MAEQQNNTSDLGSDPNSRKLKFAGICKLNNDELSSLYNIDQLTDEELASVNLDRNSLIDDYRLLHEVSQMKQIEKEANSIPVAAPAEQPKSMGLHEQFATEMEKYLTKKKYTFPMLNHLIKLMSWETEPQTIFNEKPFQIDVNYHEDEEVLQLEPNERLFRRLMSFYDHLEDMFVKGNRKTASDLVFNAIIRLIDRSNVAKSKNI</sequence>
<organism evidence="1 2">
    <name type="scientific">Drosophila simulans</name>
    <name type="common">Fruit fly</name>
    <dbReference type="NCBI Taxonomy" id="7240"/>
    <lineage>
        <taxon>Eukaryota</taxon>
        <taxon>Metazoa</taxon>
        <taxon>Ecdysozoa</taxon>
        <taxon>Arthropoda</taxon>
        <taxon>Hexapoda</taxon>
        <taxon>Insecta</taxon>
        <taxon>Pterygota</taxon>
        <taxon>Neoptera</taxon>
        <taxon>Endopterygota</taxon>
        <taxon>Diptera</taxon>
        <taxon>Brachycera</taxon>
        <taxon>Muscomorpha</taxon>
        <taxon>Ephydroidea</taxon>
        <taxon>Drosophilidae</taxon>
        <taxon>Drosophila</taxon>
        <taxon>Sophophora</taxon>
    </lineage>
</organism>
<dbReference type="HOGENOM" id="CLU_103915_0_0_1"/>
<evidence type="ECO:0000313" key="1">
    <source>
        <dbReference type="EMBL" id="EDX13359.1"/>
    </source>
</evidence>
<keyword evidence="2" id="KW-1185">Reference proteome</keyword>
<dbReference type="KEGG" id="dsi:Dsimw501_GD18762"/>